<keyword evidence="2" id="KW-0067">ATP-binding</keyword>
<dbReference type="GO" id="GO:0004386">
    <property type="term" value="F:helicase activity"/>
    <property type="evidence" value="ECO:0007669"/>
    <property type="project" value="UniProtKB-KW"/>
</dbReference>
<accession>A0A481YPB3</accession>
<reference evidence="2" key="1">
    <citation type="journal article" date="2019" name="MBio">
        <title>Virus Genomes from Deep Sea Sediments Expand the Ocean Megavirome and Support Independent Origins of Viral Gigantism.</title>
        <authorList>
            <person name="Backstrom D."/>
            <person name="Yutin N."/>
            <person name="Jorgensen S.L."/>
            <person name="Dharamshi J."/>
            <person name="Homa F."/>
            <person name="Zaremba-Niedwiedzka K."/>
            <person name="Spang A."/>
            <person name="Wolf Y.I."/>
            <person name="Koonin E.V."/>
            <person name="Ettema T.J."/>
        </authorList>
    </citation>
    <scope>NUCLEOTIDE SEQUENCE</scope>
</reference>
<keyword evidence="2" id="KW-0347">Helicase</keyword>
<name>A0A481YPB3_9VIRU</name>
<gene>
    <name evidence="2" type="ORF">LCDPAC02_00060</name>
</gene>
<sequence>MVYSLNDTLNIVYEVLRENQIPHFNKLMKIILKYGISIDQSVMGYGKTFVAISSILIHVLHGGVTKIYLISNEIVRSAWIRNIIIYINILKKNKNEENKNLTNIIINIITNLNTTLTTKKTFVFSNYIIDFNDKRIALRFIKSSFEMLNHKIMETDTGEEYIKNGFFKNSDDIYSIGDAQLKQIIFEKNDAFVIMDEFHRALGENSAMSRKYSFFTKKLFENGNLVYLMSGAVIDNKLKARSLYNVLGLSSLEKPFIRIFKEMGTKYISTFFEFGEGFVELLNKLKKWYDVDTDYIKKDILGVIYPYSGKDNKTDLIYNIDISIWNSIKYQISSEIFDENPFTKMRNVTFSTLDRNFYTSDIVSELSKRFSSEKEDKSKTRGKSTSLELNIELSLLNYIVYRAKELLNSKYFDHEYNKFQNKITIFLKYVGESKKNISITDNINLILPEIIEALVKLNESLGTEYTYRVIKYNSNRKEAVTAFNDDDNVLVLISSISIASEGISLEPKDKSLDIYTFFGLTYDFNKVIQTFSRSIRSDITHPINIEIPLPNCTAIYSNNKRKNEYLLAHKIYPEMMPTNKIFEDEEIFDLPYYENPNDTVNYQTIYRYANKNRETVYVNAKDIFPENFEIIIRNDKNKMVRNPKYYSTLTKYGNGNLTYIDSLDGINKSKMELEIILRGNDNYNTFKTNQEKRKKEKDEKEKEKKKNI</sequence>
<feature type="compositionally biased region" description="Basic and acidic residues" evidence="1">
    <location>
        <begin position="689"/>
        <end position="708"/>
    </location>
</feature>
<dbReference type="EMBL" id="MK500299">
    <property type="protein sequence ID" value="QBK84807.1"/>
    <property type="molecule type" value="Genomic_DNA"/>
</dbReference>
<evidence type="ECO:0000256" key="1">
    <source>
        <dbReference type="SAM" id="MobiDB-lite"/>
    </source>
</evidence>
<dbReference type="Gene3D" id="3.40.50.300">
    <property type="entry name" value="P-loop containing nucleotide triphosphate hydrolases"/>
    <property type="match status" value="1"/>
</dbReference>
<dbReference type="InterPro" id="IPR027417">
    <property type="entry name" value="P-loop_NTPase"/>
</dbReference>
<organism evidence="2">
    <name type="scientific">Pithovirus LCDPAC02</name>
    <dbReference type="NCBI Taxonomy" id="2506601"/>
    <lineage>
        <taxon>Viruses</taxon>
        <taxon>Pithoviruses</taxon>
    </lineage>
</organism>
<protein>
    <submittedName>
        <fullName evidence="2">DEAD/SNF2-like helicase</fullName>
    </submittedName>
</protein>
<keyword evidence="2" id="KW-0378">Hydrolase</keyword>
<evidence type="ECO:0000313" key="2">
    <source>
        <dbReference type="EMBL" id="QBK84807.1"/>
    </source>
</evidence>
<feature type="region of interest" description="Disordered" evidence="1">
    <location>
        <begin position="686"/>
        <end position="708"/>
    </location>
</feature>
<dbReference type="SUPFAM" id="SSF52540">
    <property type="entry name" value="P-loop containing nucleoside triphosphate hydrolases"/>
    <property type="match status" value="2"/>
</dbReference>
<keyword evidence="2" id="KW-0547">Nucleotide-binding</keyword>
<proteinExistence type="predicted"/>